<dbReference type="GO" id="GO:0044209">
    <property type="term" value="P:AMP salvage"/>
    <property type="evidence" value="ECO:0007669"/>
    <property type="project" value="UniProtKB-UniRule"/>
</dbReference>
<dbReference type="KEGG" id="hhw:NCTC503_01954"/>
<dbReference type="GO" id="GO:0002055">
    <property type="term" value="F:adenine binding"/>
    <property type="evidence" value="ECO:0007669"/>
    <property type="project" value="TreeGrafter"/>
</dbReference>
<keyword evidence="9 12" id="KW-0328">Glycosyltransferase</keyword>
<comment type="pathway">
    <text evidence="4 12">Purine metabolism; AMP biosynthesis via salvage pathway; AMP from adenine: step 1/1.</text>
</comment>
<gene>
    <name evidence="12 14" type="primary">apt</name>
    <name evidence="14" type="ORF">NCTC503_01954</name>
</gene>
<accession>A0A4V6KDY2</accession>
<evidence type="ECO:0000256" key="9">
    <source>
        <dbReference type="ARBA" id="ARBA00022676"/>
    </source>
</evidence>
<dbReference type="HAMAP" id="MF_00004">
    <property type="entry name" value="Aden_phosphoribosyltr"/>
    <property type="match status" value="1"/>
</dbReference>
<evidence type="ECO:0000256" key="12">
    <source>
        <dbReference type="HAMAP-Rule" id="MF_00004"/>
    </source>
</evidence>
<sequence length="172" mass="19419">MLLKDKIRIIEDFPKKGISFKDVTPLLIDGKYYKECTRQLCEQLKDKDVDLILAPEARGFIFGTTVAYELGIGFVPVRKEGKLPFETEFIEYELEYGKDKIEIHKDAIKKGQKVAVVDDLLATGGTVDAIVKLVERMGGEVVSLNFVVELTDLNAREKLKGYNISSLVKYNI</sequence>
<evidence type="ECO:0000256" key="11">
    <source>
        <dbReference type="ARBA" id="ARBA00022726"/>
    </source>
</evidence>
<dbReference type="Proteomes" id="UP000308489">
    <property type="component" value="Chromosome 1"/>
</dbReference>
<protein>
    <recommendedName>
        <fullName evidence="7 12">Adenine phosphoribosyltransferase</fullName>
        <shortName evidence="12">APRT</shortName>
        <ecNumber evidence="7 12">2.4.2.7</ecNumber>
    </recommendedName>
</protein>
<dbReference type="InterPro" id="IPR050054">
    <property type="entry name" value="UPRTase/APRTase"/>
</dbReference>
<dbReference type="NCBIfam" id="NF002633">
    <property type="entry name" value="PRK02304.1-2"/>
    <property type="match status" value="1"/>
</dbReference>
<evidence type="ECO:0000256" key="4">
    <source>
        <dbReference type="ARBA" id="ARBA00004659"/>
    </source>
</evidence>
<evidence type="ECO:0000256" key="2">
    <source>
        <dbReference type="ARBA" id="ARBA00003968"/>
    </source>
</evidence>
<evidence type="ECO:0000256" key="6">
    <source>
        <dbReference type="ARBA" id="ARBA00011738"/>
    </source>
</evidence>
<dbReference type="GO" id="GO:0003999">
    <property type="term" value="F:adenine phosphoribosyltransferase activity"/>
    <property type="evidence" value="ECO:0007669"/>
    <property type="project" value="UniProtKB-UniRule"/>
</dbReference>
<dbReference type="AlphaFoldDB" id="A0A4V6KDY2"/>
<dbReference type="CDD" id="cd06223">
    <property type="entry name" value="PRTases_typeI"/>
    <property type="match status" value="1"/>
</dbReference>
<evidence type="ECO:0000256" key="10">
    <source>
        <dbReference type="ARBA" id="ARBA00022679"/>
    </source>
</evidence>
<comment type="subunit">
    <text evidence="6 12">Homodimer.</text>
</comment>
<dbReference type="NCBIfam" id="NF002634">
    <property type="entry name" value="PRK02304.1-3"/>
    <property type="match status" value="1"/>
</dbReference>
<dbReference type="UniPathway" id="UPA00588">
    <property type="reaction ID" value="UER00646"/>
</dbReference>
<dbReference type="GO" id="GO:0006168">
    <property type="term" value="P:adenine salvage"/>
    <property type="evidence" value="ECO:0007669"/>
    <property type="project" value="InterPro"/>
</dbReference>
<dbReference type="InterPro" id="IPR000836">
    <property type="entry name" value="PRTase_dom"/>
</dbReference>
<feature type="domain" description="Phosphoribosyltransferase" evidence="13">
    <location>
        <begin position="38"/>
        <end position="157"/>
    </location>
</feature>
<proteinExistence type="inferred from homology"/>
<dbReference type="NCBIfam" id="TIGR01090">
    <property type="entry name" value="apt"/>
    <property type="match status" value="1"/>
</dbReference>
<keyword evidence="8 12" id="KW-0963">Cytoplasm</keyword>
<dbReference type="Gene3D" id="3.40.50.2020">
    <property type="match status" value="1"/>
</dbReference>
<dbReference type="GO" id="GO:0016208">
    <property type="term" value="F:AMP binding"/>
    <property type="evidence" value="ECO:0007669"/>
    <property type="project" value="TreeGrafter"/>
</dbReference>
<evidence type="ECO:0000313" key="14">
    <source>
        <dbReference type="EMBL" id="VTQ92457.1"/>
    </source>
</evidence>
<dbReference type="PANTHER" id="PTHR32315:SF3">
    <property type="entry name" value="ADENINE PHOSPHORIBOSYLTRANSFERASE"/>
    <property type="match status" value="1"/>
</dbReference>
<evidence type="ECO:0000256" key="5">
    <source>
        <dbReference type="ARBA" id="ARBA00008391"/>
    </source>
</evidence>
<evidence type="ECO:0000259" key="13">
    <source>
        <dbReference type="Pfam" id="PF00156"/>
    </source>
</evidence>
<dbReference type="InterPro" id="IPR005764">
    <property type="entry name" value="Ade_phspho_trans"/>
</dbReference>
<dbReference type="Pfam" id="PF00156">
    <property type="entry name" value="Pribosyltran"/>
    <property type="match status" value="1"/>
</dbReference>
<keyword evidence="10 12" id="KW-0808">Transferase</keyword>
<dbReference type="GO" id="GO:0006166">
    <property type="term" value="P:purine ribonucleoside salvage"/>
    <property type="evidence" value="ECO:0007669"/>
    <property type="project" value="UniProtKB-UniRule"/>
</dbReference>
<name>A0A4V6KDY2_HATHI</name>
<keyword evidence="11 12" id="KW-0660">Purine salvage</keyword>
<evidence type="ECO:0000256" key="8">
    <source>
        <dbReference type="ARBA" id="ARBA00022490"/>
    </source>
</evidence>
<dbReference type="OrthoDB" id="9803963at2"/>
<dbReference type="RefSeq" id="WP_138210540.1">
    <property type="nucleotide sequence ID" value="NZ_CBCRUQ010000003.1"/>
</dbReference>
<reference evidence="14 15" key="1">
    <citation type="submission" date="2019-05" db="EMBL/GenBank/DDBJ databases">
        <authorList>
            <consortium name="Pathogen Informatics"/>
        </authorList>
    </citation>
    <scope>NUCLEOTIDE SEQUENCE [LARGE SCALE GENOMIC DNA]</scope>
    <source>
        <strain evidence="14 15">NCTC503</strain>
    </source>
</reference>
<dbReference type="PANTHER" id="PTHR32315">
    <property type="entry name" value="ADENINE PHOSPHORIBOSYLTRANSFERASE"/>
    <property type="match status" value="1"/>
</dbReference>
<comment type="subcellular location">
    <subcellularLocation>
        <location evidence="3 12">Cytoplasm</location>
    </subcellularLocation>
</comment>
<dbReference type="FunFam" id="3.40.50.2020:FF:000004">
    <property type="entry name" value="Adenine phosphoribosyltransferase"/>
    <property type="match status" value="1"/>
</dbReference>
<comment type="similarity">
    <text evidence="5 12">Belongs to the purine/pyrimidine phosphoribosyltransferase family.</text>
</comment>
<comment type="function">
    <text evidence="2 12">Catalyzes a salvage reaction resulting in the formation of AMP, that is energically less costly than de novo synthesis.</text>
</comment>
<evidence type="ECO:0000256" key="3">
    <source>
        <dbReference type="ARBA" id="ARBA00004496"/>
    </source>
</evidence>
<organism evidence="14 15">
    <name type="scientific">Hathewaya histolytica</name>
    <name type="common">Clostridium histolyticum</name>
    <dbReference type="NCBI Taxonomy" id="1498"/>
    <lineage>
        <taxon>Bacteria</taxon>
        <taxon>Bacillati</taxon>
        <taxon>Bacillota</taxon>
        <taxon>Clostridia</taxon>
        <taxon>Eubacteriales</taxon>
        <taxon>Clostridiaceae</taxon>
        <taxon>Hathewaya</taxon>
    </lineage>
</organism>
<dbReference type="EMBL" id="LR590481">
    <property type="protein sequence ID" value="VTQ92457.1"/>
    <property type="molecule type" value="Genomic_DNA"/>
</dbReference>
<keyword evidence="15" id="KW-1185">Reference proteome</keyword>
<evidence type="ECO:0000256" key="7">
    <source>
        <dbReference type="ARBA" id="ARBA00011893"/>
    </source>
</evidence>
<evidence type="ECO:0000256" key="1">
    <source>
        <dbReference type="ARBA" id="ARBA00000868"/>
    </source>
</evidence>
<dbReference type="SUPFAM" id="SSF53271">
    <property type="entry name" value="PRTase-like"/>
    <property type="match status" value="1"/>
</dbReference>
<comment type="catalytic activity">
    <reaction evidence="1 12">
        <text>AMP + diphosphate = 5-phospho-alpha-D-ribose 1-diphosphate + adenine</text>
        <dbReference type="Rhea" id="RHEA:16609"/>
        <dbReference type="ChEBI" id="CHEBI:16708"/>
        <dbReference type="ChEBI" id="CHEBI:33019"/>
        <dbReference type="ChEBI" id="CHEBI:58017"/>
        <dbReference type="ChEBI" id="CHEBI:456215"/>
        <dbReference type="EC" id="2.4.2.7"/>
    </reaction>
</comment>
<dbReference type="InterPro" id="IPR029057">
    <property type="entry name" value="PRTase-like"/>
</dbReference>
<dbReference type="GO" id="GO:0005737">
    <property type="term" value="C:cytoplasm"/>
    <property type="evidence" value="ECO:0007669"/>
    <property type="project" value="UniProtKB-SubCell"/>
</dbReference>
<dbReference type="EC" id="2.4.2.7" evidence="7 12"/>
<dbReference type="NCBIfam" id="NF002636">
    <property type="entry name" value="PRK02304.1-5"/>
    <property type="match status" value="1"/>
</dbReference>
<evidence type="ECO:0000313" key="15">
    <source>
        <dbReference type="Proteomes" id="UP000308489"/>
    </source>
</evidence>